<dbReference type="Proteomes" id="UP001604277">
    <property type="component" value="Unassembled WGS sequence"/>
</dbReference>
<evidence type="ECO:0000313" key="2">
    <source>
        <dbReference type="Proteomes" id="UP001604277"/>
    </source>
</evidence>
<dbReference type="EMBL" id="JBFOLJ010000006">
    <property type="protein sequence ID" value="KAL2528463.1"/>
    <property type="molecule type" value="Genomic_DNA"/>
</dbReference>
<name>A0ABD1UTS3_9LAMI</name>
<proteinExistence type="predicted"/>
<sequence length="111" mass="12214">MILQGAQNLVVPIKSNNTGNSKRKQLLKSSLSSPMIYNGVQFYWLTQEDVIRFLLNSIGLFSPIPTLSIDALDIISLEFLAVGYHFPVGAISRALVDQTSVAVVDDYGTLR</sequence>
<gene>
    <name evidence="1" type="ORF">Fot_21064</name>
</gene>
<organism evidence="1 2">
    <name type="scientific">Forsythia ovata</name>
    <dbReference type="NCBI Taxonomy" id="205694"/>
    <lineage>
        <taxon>Eukaryota</taxon>
        <taxon>Viridiplantae</taxon>
        <taxon>Streptophyta</taxon>
        <taxon>Embryophyta</taxon>
        <taxon>Tracheophyta</taxon>
        <taxon>Spermatophyta</taxon>
        <taxon>Magnoliopsida</taxon>
        <taxon>eudicotyledons</taxon>
        <taxon>Gunneridae</taxon>
        <taxon>Pentapetalae</taxon>
        <taxon>asterids</taxon>
        <taxon>lamiids</taxon>
        <taxon>Lamiales</taxon>
        <taxon>Oleaceae</taxon>
        <taxon>Forsythieae</taxon>
        <taxon>Forsythia</taxon>
    </lineage>
</organism>
<comment type="caution">
    <text evidence="1">The sequence shown here is derived from an EMBL/GenBank/DDBJ whole genome shotgun (WGS) entry which is preliminary data.</text>
</comment>
<keyword evidence="2" id="KW-1185">Reference proteome</keyword>
<evidence type="ECO:0000313" key="1">
    <source>
        <dbReference type="EMBL" id="KAL2528463.1"/>
    </source>
</evidence>
<reference evidence="2" key="1">
    <citation type="submission" date="2024-07" db="EMBL/GenBank/DDBJ databases">
        <title>Two chromosome-level genome assemblies of Korean endemic species Abeliophyllum distichum and Forsythia ovata (Oleaceae).</title>
        <authorList>
            <person name="Jang H."/>
        </authorList>
    </citation>
    <scope>NUCLEOTIDE SEQUENCE [LARGE SCALE GENOMIC DNA]</scope>
</reference>
<dbReference type="AlphaFoldDB" id="A0ABD1UTS3"/>
<accession>A0ABD1UTS3</accession>
<protein>
    <submittedName>
        <fullName evidence="1">CBS domain-containing protein</fullName>
    </submittedName>
</protein>